<gene>
    <name evidence="3" type="ORF">FGO68_gene2933</name>
</gene>
<feature type="transmembrane region" description="Helical" evidence="2">
    <location>
        <begin position="160"/>
        <end position="181"/>
    </location>
</feature>
<dbReference type="EMBL" id="RRYP01014305">
    <property type="protein sequence ID" value="TNV76043.1"/>
    <property type="molecule type" value="Genomic_DNA"/>
</dbReference>
<accession>A0A8J8NJ70</accession>
<evidence type="ECO:0000313" key="4">
    <source>
        <dbReference type="Proteomes" id="UP000785679"/>
    </source>
</evidence>
<proteinExistence type="predicted"/>
<sequence length="228" mass="26251">MLTYSNQLSTPQTDRQQTSFISTVDSDNYHRLQRTLRTDPPRGFSLYNTLGGTEGEVMLDLDPSQGEDSKEEVTVHELSERVTHQEKRLSRVEEELVAHAGEIQRLKETVGVRDRGAWWDSLRGKMADQWQRNQDRMKDLRGKFDAEVQTKTWLKWTVMVFKWPLVVALICLVFGLLYQVLDLQQYGSSLATVKSWCIPLWQEHTLKLTNLFRGSKTEATSSAADDSL</sequence>
<name>A0A8J8NJ70_HALGN</name>
<evidence type="ECO:0000256" key="1">
    <source>
        <dbReference type="SAM" id="Coils"/>
    </source>
</evidence>
<feature type="coiled-coil region" evidence="1">
    <location>
        <begin position="75"/>
        <end position="109"/>
    </location>
</feature>
<dbReference type="AlphaFoldDB" id="A0A8J8NJ70"/>
<keyword evidence="1" id="KW-0175">Coiled coil</keyword>
<reference evidence="3" key="1">
    <citation type="submission" date="2019-06" db="EMBL/GenBank/DDBJ databases">
        <authorList>
            <person name="Zheng W."/>
        </authorList>
    </citation>
    <scope>NUCLEOTIDE SEQUENCE</scope>
    <source>
        <strain evidence="3">QDHG01</strain>
    </source>
</reference>
<comment type="caution">
    <text evidence="3">The sequence shown here is derived from an EMBL/GenBank/DDBJ whole genome shotgun (WGS) entry which is preliminary data.</text>
</comment>
<organism evidence="3 4">
    <name type="scientific">Halteria grandinella</name>
    <dbReference type="NCBI Taxonomy" id="5974"/>
    <lineage>
        <taxon>Eukaryota</taxon>
        <taxon>Sar</taxon>
        <taxon>Alveolata</taxon>
        <taxon>Ciliophora</taxon>
        <taxon>Intramacronucleata</taxon>
        <taxon>Spirotrichea</taxon>
        <taxon>Stichotrichia</taxon>
        <taxon>Sporadotrichida</taxon>
        <taxon>Halteriidae</taxon>
        <taxon>Halteria</taxon>
    </lineage>
</organism>
<keyword evidence="4" id="KW-1185">Reference proteome</keyword>
<evidence type="ECO:0000313" key="3">
    <source>
        <dbReference type="EMBL" id="TNV76043.1"/>
    </source>
</evidence>
<evidence type="ECO:0000256" key="2">
    <source>
        <dbReference type="SAM" id="Phobius"/>
    </source>
</evidence>
<keyword evidence="2" id="KW-0472">Membrane</keyword>
<keyword evidence="2" id="KW-1133">Transmembrane helix</keyword>
<keyword evidence="2" id="KW-0812">Transmembrane</keyword>
<protein>
    <submittedName>
        <fullName evidence="3">Uncharacterized protein</fullName>
    </submittedName>
</protein>
<dbReference type="Proteomes" id="UP000785679">
    <property type="component" value="Unassembled WGS sequence"/>
</dbReference>